<dbReference type="Proteomes" id="UP000636709">
    <property type="component" value="Unassembled WGS sequence"/>
</dbReference>
<comment type="caution">
    <text evidence="1">The sequence shown here is derived from an EMBL/GenBank/DDBJ whole genome shotgun (WGS) entry which is preliminary data.</text>
</comment>
<gene>
    <name evidence="1" type="ORF">HU200_019192</name>
</gene>
<protein>
    <submittedName>
        <fullName evidence="1">Uncharacterized protein</fullName>
    </submittedName>
</protein>
<keyword evidence="2" id="KW-1185">Reference proteome</keyword>
<proteinExistence type="predicted"/>
<name>A0A835F2Y1_9POAL</name>
<evidence type="ECO:0000313" key="1">
    <source>
        <dbReference type="EMBL" id="KAF8726722.1"/>
    </source>
</evidence>
<dbReference type="AlphaFoldDB" id="A0A835F2Y1"/>
<reference evidence="1" key="1">
    <citation type="submission" date="2020-07" db="EMBL/GenBank/DDBJ databases">
        <title>Genome sequence and genetic diversity analysis of an under-domesticated orphan crop, white fonio (Digitaria exilis).</title>
        <authorList>
            <person name="Bennetzen J.L."/>
            <person name="Chen S."/>
            <person name="Ma X."/>
            <person name="Wang X."/>
            <person name="Yssel A.E.J."/>
            <person name="Chaluvadi S.R."/>
            <person name="Johnson M."/>
            <person name="Gangashetty P."/>
            <person name="Hamidou F."/>
            <person name="Sanogo M.D."/>
            <person name="Zwaenepoel A."/>
            <person name="Wallace J."/>
            <person name="Van De Peer Y."/>
            <person name="Van Deynze A."/>
        </authorList>
    </citation>
    <scope>NUCLEOTIDE SEQUENCE</scope>
    <source>
        <tissue evidence="1">Leaves</tissue>
    </source>
</reference>
<sequence length="73" mass="8390">MRHASIQSEFWFAHLCSSDFSGRTSFRAAYRHSHAAYIDLHASLVFQTLKTMWASMLQGQHLARHQGVQISKL</sequence>
<accession>A0A835F2Y1</accession>
<evidence type="ECO:0000313" key="2">
    <source>
        <dbReference type="Proteomes" id="UP000636709"/>
    </source>
</evidence>
<organism evidence="1 2">
    <name type="scientific">Digitaria exilis</name>
    <dbReference type="NCBI Taxonomy" id="1010633"/>
    <lineage>
        <taxon>Eukaryota</taxon>
        <taxon>Viridiplantae</taxon>
        <taxon>Streptophyta</taxon>
        <taxon>Embryophyta</taxon>
        <taxon>Tracheophyta</taxon>
        <taxon>Spermatophyta</taxon>
        <taxon>Magnoliopsida</taxon>
        <taxon>Liliopsida</taxon>
        <taxon>Poales</taxon>
        <taxon>Poaceae</taxon>
        <taxon>PACMAD clade</taxon>
        <taxon>Panicoideae</taxon>
        <taxon>Panicodae</taxon>
        <taxon>Paniceae</taxon>
        <taxon>Anthephorinae</taxon>
        <taxon>Digitaria</taxon>
    </lineage>
</organism>
<dbReference type="EMBL" id="JACEFO010001646">
    <property type="protein sequence ID" value="KAF8726722.1"/>
    <property type="molecule type" value="Genomic_DNA"/>
</dbReference>